<accession>A0AAE1Z6A8</accession>
<sequence length="163" mass="19277">MSSQSLPCDDFLQSTKLLNLWRRSDDRVRHELNTELPTVSFQNKVDYSGKCSAFIDKMLRDHEKRTKEITDCIKSTAVKLNALKSSSETSSNVDNKEIAREIRNKQLLVFGCVIYVLYFQLRQFQTELLEEKVIQTSAMKVIYERCREHFRHPIFDKFKQYDL</sequence>
<organism evidence="4 5">
    <name type="scientific">Schistosoma mekongi</name>
    <name type="common">Parasitic worm</name>
    <dbReference type="NCBI Taxonomy" id="38744"/>
    <lineage>
        <taxon>Eukaryota</taxon>
        <taxon>Metazoa</taxon>
        <taxon>Spiralia</taxon>
        <taxon>Lophotrochozoa</taxon>
        <taxon>Platyhelminthes</taxon>
        <taxon>Trematoda</taxon>
        <taxon>Digenea</taxon>
        <taxon>Strigeidida</taxon>
        <taxon>Schistosomatoidea</taxon>
        <taxon>Schistosomatidae</taxon>
        <taxon>Schistosoma</taxon>
    </lineage>
</organism>
<evidence type="ECO:0000313" key="5">
    <source>
        <dbReference type="Proteomes" id="UP001292079"/>
    </source>
</evidence>
<keyword evidence="5" id="KW-1185">Reference proteome</keyword>
<dbReference type="GO" id="GO:0005758">
    <property type="term" value="C:mitochondrial intermembrane space"/>
    <property type="evidence" value="ECO:0007669"/>
    <property type="project" value="InterPro"/>
</dbReference>
<evidence type="ECO:0000256" key="1">
    <source>
        <dbReference type="ARBA" id="ARBA00024204"/>
    </source>
</evidence>
<reference evidence="4" key="2">
    <citation type="journal article" date="2023" name="Infect Dis Poverty">
        <title>Chromosome-scale genome of the human blood fluke Schistosoma mekongi and its implications for public health.</title>
        <authorList>
            <person name="Zhou M."/>
            <person name="Xu L."/>
            <person name="Xu D."/>
            <person name="Chen W."/>
            <person name="Khan J."/>
            <person name="Hu Y."/>
            <person name="Huang H."/>
            <person name="Wei H."/>
            <person name="Zhang Y."/>
            <person name="Chusongsang P."/>
            <person name="Tanasarnprasert K."/>
            <person name="Hu X."/>
            <person name="Limpanont Y."/>
            <person name="Lv Z."/>
        </authorList>
    </citation>
    <scope>NUCLEOTIDE SEQUENCE</scope>
    <source>
        <strain evidence="4">LV_2022a</strain>
    </source>
</reference>
<comment type="similarity">
    <text evidence="1">Belongs to the MIX23 family.</text>
</comment>
<protein>
    <recommendedName>
        <fullName evidence="2">Protein MIX23</fullName>
    </recommendedName>
    <alternativeName>
        <fullName evidence="3">Coiled-coil domain-containing protein 58</fullName>
    </alternativeName>
</protein>
<evidence type="ECO:0000313" key="4">
    <source>
        <dbReference type="EMBL" id="KAK4468077.1"/>
    </source>
</evidence>
<comment type="caution">
    <text evidence="4">The sequence shown here is derived from an EMBL/GenBank/DDBJ whole genome shotgun (WGS) entry which is preliminary data.</text>
</comment>
<gene>
    <name evidence="4" type="ORF">MN116_008250</name>
</gene>
<name>A0AAE1Z6A8_SCHME</name>
<dbReference type="EMBL" id="JALJAT010000007">
    <property type="protein sequence ID" value="KAK4468077.1"/>
    <property type="molecule type" value="Genomic_DNA"/>
</dbReference>
<dbReference type="Proteomes" id="UP001292079">
    <property type="component" value="Unassembled WGS sequence"/>
</dbReference>
<evidence type="ECO:0000256" key="2">
    <source>
        <dbReference type="ARBA" id="ARBA00024228"/>
    </source>
</evidence>
<evidence type="ECO:0000256" key="3">
    <source>
        <dbReference type="ARBA" id="ARBA00030733"/>
    </source>
</evidence>
<dbReference type="InterPro" id="IPR019171">
    <property type="entry name" value="MIX23"/>
</dbReference>
<dbReference type="PANTHER" id="PTHR31905:SF2">
    <property type="entry name" value="PROTEIN MIX23"/>
    <property type="match status" value="1"/>
</dbReference>
<dbReference type="AlphaFoldDB" id="A0AAE1Z6A8"/>
<dbReference type="PANTHER" id="PTHR31905">
    <property type="entry name" value="COILED-COIL DOMAIN-CONTAINING PROTEIN 58"/>
    <property type="match status" value="1"/>
</dbReference>
<reference evidence="4" key="1">
    <citation type="submission" date="2022-04" db="EMBL/GenBank/DDBJ databases">
        <authorList>
            <person name="Xu L."/>
            <person name="Lv Z."/>
        </authorList>
    </citation>
    <scope>NUCLEOTIDE SEQUENCE</scope>
    <source>
        <strain evidence="4">LV_2022a</strain>
    </source>
</reference>
<proteinExistence type="inferred from homology"/>